<accession>I0Z4G2</accession>
<dbReference type="STRING" id="574566.I0Z4G2"/>
<evidence type="ECO:0000256" key="6">
    <source>
        <dbReference type="ARBA" id="ARBA00022691"/>
    </source>
</evidence>
<protein>
    <submittedName>
        <fullName evidence="12">NOL1/NOP2/sun family putative RNA met</fullName>
    </submittedName>
</protein>
<dbReference type="GO" id="GO:0070475">
    <property type="term" value="P:rRNA base methylation"/>
    <property type="evidence" value="ECO:0007669"/>
    <property type="project" value="TreeGrafter"/>
</dbReference>
<feature type="compositionally biased region" description="Low complexity" evidence="10">
    <location>
        <begin position="428"/>
        <end position="445"/>
    </location>
</feature>
<dbReference type="InterPro" id="IPR001678">
    <property type="entry name" value="MeTrfase_RsmB-F_NOP2_dom"/>
</dbReference>
<keyword evidence="5 9" id="KW-0808">Transferase</keyword>
<comment type="similarity">
    <text evidence="2 9">Belongs to the class I-like SAM-binding methyltransferase superfamily. RsmB/NOP family.</text>
</comment>
<dbReference type="InterPro" id="IPR018314">
    <property type="entry name" value="RsmB/NOL1/NOP2-like_CS"/>
</dbReference>
<dbReference type="PROSITE" id="PS01153">
    <property type="entry name" value="NOL1_NOP2_SUN"/>
    <property type="match status" value="1"/>
</dbReference>
<feature type="binding site" evidence="9">
    <location>
        <position position="213"/>
    </location>
    <ligand>
        <name>S-adenosyl-L-methionine</name>
        <dbReference type="ChEBI" id="CHEBI:59789"/>
    </ligand>
</feature>
<dbReference type="SUPFAM" id="SSF53335">
    <property type="entry name" value="S-adenosyl-L-methionine-dependent methyltransferases"/>
    <property type="match status" value="1"/>
</dbReference>
<comment type="caution">
    <text evidence="12">The sequence shown here is derived from an EMBL/GenBank/DDBJ whole genome shotgun (WGS) entry which is preliminary data.</text>
</comment>
<dbReference type="InterPro" id="IPR023273">
    <property type="entry name" value="RCMT_NOP2"/>
</dbReference>
<evidence type="ECO:0000256" key="7">
    <source>
        <dbReference type="ARBA" id="ARBA00022884"/>
    </source>
</evidence>
<evidence type="ECO:0000256" key="3">
    <source>
        <dbReference type="ARBA" id="ARBA00022517"/>
    </source>
</evidence>
<feature type="compositionally biased region" description="Basic and acidic residues" evidence="10">
    <location>
        <begin position="391"/>
        <end position="401"/>
    </location>
</feature>
<evidence type="ECO:0000256" key="1">
    <source>
        <dbReference type="ARBA" id="ARBA00004604"/>
    </source>
</evidence>
<evidence type="ECO:0000256" key="5">
    <source>
        <dbReference type="ARBA" id="ARBA00022679"/>
    </source>
</evidence>
<dbReference type="OrthoDB" id="427002at2759"/>
<dbReference type="Gene3D" id="3.40.50.150">
    <property type="entry name" value="Vaccinia Virus protein VP39"/>
    <property type="match status" value="1"/>
</dbReference>
<organism evidence="12 13">
    <name type="scientific">Coccomyxa subellipsoidea (strain C-169)</name>
    <name type="common">Green microalga</name>
    <dbReference type="NCBI Taxonomy" id="574566"/>
    <lineage>
        <taxon>Eukaryota</taxon>
        <taxon>Viridiplantae</taxon>
        <taxon>Chlorophyta</taxon>
        <taxon>core chlorophytes</taxon>
        <taxon>Trebouxiophyceae</taxon>
        <taxon>Trebouxiophyceae incertae sedis</taxon>
        <taxon>Coccomyxaceae</taxon>
        <taxon>Coccomyxa</taxon>
        <taxon>Coccomyxa subellipsoidea</taxon>
    </lineage>
</organism>
<feature type="binding site" evidence="9">
    <location>
        <position position="240"/>
    </location>
    <ligand>
        <name>S-adenosyl-L-methionine</name>
        <dbReference type="ChEBI" id="CHEBI:59789"/>
    </ligand>
</feature>
<keyword evidence="8" id="KW-0539">Nucleus</keyword>
<keyword evidence="6 9" id="KW-0949">S-adenosyl-L-methionine</keyword>
<feature type="region of interest" description="Disordered" evidence="10">
    <location>
        <begin position="390"/>
        <end position="449"/>
    </location>
</feature>
<evidence type="ECO:0000256" key="4">
    <source>
        <dbReference type="ARBA" id="ARBA00022603"/>
    </source>
</evidence>
<evidence type="ECO:0000313" key="12">
    <source>
        <dbReference type="EMBL" id="EIE25531.1"/>
    </source>
</evidence>
<evidence type="ECO:0000256" key="9">
    <source>
        <dbReference type="PROSITE-ProRule" id="PRU01023"/>
    </source>
</evidence>
<reference evidence="12 13" key="1">
    <citation type="journal article" date="2012" name="Genome Biol.">
        <title>The genome of the polar eukaryotic microalga coccomyxa subellipsoidea reveals traits of cold adaptation.</title>
        <authorList>
            <person name="Blanc G."/>
            <person name="Agarkova I."/>
            <person name="Grimwood J."/>
            <person name="Kuo A."/>
            <person name="Brueggeman A."/>
            <person name="Dunigan D."/>
            <person name="Gurnon J."/>
            <person name="Ladunga I."/>
            <person name="Lindquist E."/>
            <person name="Lucas S."/>
            <person name="Pangilinan J."/>
            <person name="Proschold T."/>
            <person name="Salamov A."/>
            <person name="Schmutz J."/>
            <person name="Weeks D."/>
            <person name="Yamada T."/>
            <person name="Claverie J.M."/>
            <person name="Grigoriev I."/>
            <person name="Van Etten J."/>
            <person name="Lomsadze A."/>
            <person name="Borodovsky M."/>
        </authorList>
    </citation>
    <scope>NUCLEOTIDE SEQUENCE [LARGE SCALE GENOMIC DNA]</scope>
    <source>
        <strain evidence="12 13">C-169</strain>
    </source>
</reference>
<dbReference type="RefSeq" id="XP_005650075.1">
    <property type="nucleotide sequence ID" value="XM_005650018.1"/>
</dbReference>
<dbReference type="Proteomes" id="UP000007264">
    <property type="component" value="Unassembled WGS sequence"/>
</dbReference>
<dbReference type="KEGG" id="csl:COCSUDRAFT_13391"/>
<dbReference type="Pfam" id="PF01189">
    <property type="entry name" value="Methyltr_RsmB-F"/>
    <property type="match status" value="1"/>
</dbReference>
<dbReference type="GO" id="GO:0000470">
    <property type="term" value="P:maturation of LSU-rRNA"/>
    <property type="evidence" value="ECO:0007669"/>
    <property type="project" value="TreeGrafter"/>
</dbReference>
<keyword evidence="3" id="KW-0690">Ribosome biogenesis</keyword>
<dbReference type="PRINTS" id="PR02008">
    <property type="entry name" value="RCMTFAMILY"/>
</dbReference>
<dbReference type="GO" id="GO:0009383">
    <property type="term" value="F:rRNA (cytosine-C5-)-methyltransferase activity"/>
    <property type="evidence" value="ECO:0007669"/>
    <property type="project" value="TreeGrafter"/>
</dbReference>
<feature type="compositionally biased region" description="Acidic residues" evidence="10">
    <location>
        <begin position="402"/>
        <end position="421"/>
    </location>
</feature>
<dbReference type="GO" id="GO:0003723">
    <property type="term" value="F:RNA binding"/>
    <property type="evidence" value="ECO:0007669"/>
    <property type="project" value="UniProtKB-UniRule"/>
</dbReference>
<feature type="active site" description="Nucleophile" evidence="9">
    <location>
        <position position="316"/>
    </location>
</feature>
<dbReference type="InterPro" id="IPR029063">
    <property type="entry name" value="SAM-dependent_MTases_sf"/>
</dbReference>
<evidence type="ECO:0000259" key="11">
    <source>
        <dbReference type="PROSITE" id="PS51686"/>
    </source>
</evidence>
<dbReference type="InterPro" id="IPR023267">
    <property type="entry name" value="RCMT"/>
</dbReference>
<dbReference type="EMBL" id="AGSI01000004">
    <property type="protein sequence ID" value="EIE25531.1"/>
    <property type="molecule type" value="Genomic_DNA"/>
</dbReference>
<dbReference type="InterPro" id="IPR011023">
    <property type="entry name" value="Nop2p"/>
</dbReference>
<evidence type="ECO:0000256" key="8">
    <source>
        <dbReference type="ARBA" id="ARBA00023242"/>
    </source>
</evidence>
<dbReference type="NCBIfam" id="TIGR00446">
    <property type="entry name" value="nop2p"/>
    <property type="match status" value="1"/>
</dbReference>
<dbReference type="AlphaFoldDB" id="I0Z4G2"/>
<feature type="binding site" evidence="9">
    <location>
        <begin position="189"/>
        <end position="195"/>
    </location>
    <ligand>
        <name>S-adenosyl-L-methionine</name>
        <dbReference type="ChEBI" id="CHEBI:59789"/>
    </ligand>
</feature>
<evidence type="ECO:0000313" key="13">
    <source>
        <dbReference type="Proteomes" id="UP000007264"/>
    </source>
</evidence>
<keyword evidence="13" id="KW-1185">Reference proteome</keyword>
<dbReference type="GeneID" id="17043533"/>
<dbReference type="PANTHER" id="PTHR22807:SF30">
    <property type="entry name" value="28S RRNA (CYTOSINE(4447)-C(5))-METHYLTRANSFERASE-RELATED"/>
    <property type="match status" value="1"/>
</dbReference>
<sequence length="461" mass="50391">MGAGDIQTNIQQEIEAGPSILPGADEEAGPLDLSAVLRRIKEVARVLDKFQDLREEGRSRSEYMEQLKKDLEEYYGYNRFMLETLLGMFSVAEALELVEANEGRRPITLRTNTLKTRRRELAAALINRGVNLDPIGKWSKVGLVVYESNVPVGATPEYMAGHYMLQGASSFLPVMALAPQEGEQVLDMAAAPGGKTTYIAALMRNSGIVFANEVNPLRLKSIQGNLQRMGVTNTIVSNYDGRDLPKMMGTNSVDRALLDAPCSGTGVVSKDPTVKANKSQAEIWKCAHLQKQLLLAAIDLVDAGSKTGGYIVYSTCSIMVEENENVVNYVLRKRHVKVVPTGLDFGRPGYMRYREFRFHPSLAESRRFYPHVHNLDGFFVCKLKKVANGPKDSRGEGKDGEASDSEEEGVPVEDAEQEEIDAAEKAASKAAAAKAARNAGSKRSAPALEGLPPLLVTLKTC</sequence>
<keyword evidence="4 9" id="KW-0489">Methyltransferase</keyword>
<evidence type="ECO:0000256" key="10">
    <source>
        <dbReference type="SAM" id="MobiDB-lite"/>
    </source>
</evidence>
<dbReference type="Gene3D" id="3.30.70.1170">
    <property type="entry name" value="Sun protein, domain 3"/>
    <property type="match status" value="1"/>
</dbReference>
<dbReference type="PANTHER" id="PTHR22807">
    <property type="entry name" value="NOP2 YEAST -RELATED NOL1/NOP2/FMU SUN DOMAIN-CONTAINING"/>
    <property type="match status" value="1"/>
</dbReference>
<dbReference type="InterPro" id="IPR049560">
    <property type="entry name" value="MeTrfase_RsmB-F_NOP2_cat"/>
</dbReference>
<dbReference type="eggNOG" id="KOG1122">
    <property type="taxonomic scope" value="Eukaryota"/>
</dbReference>
<feature type="domain" description="SAM-dependent MTase RsmB/NOP-type" evidence="11">
    <location>
        <begin position="97"/>
        <end position="386"/>
    </location>
</feature>
<gene>
    <name evidence="12" type="ORF">COCSUDRAFT_13391</name>
</gene>
<evidence type="ECO:0000256" key="2">
    <source>
        <dbReference type="ARBA" id="ARBA00007494"/>
    </source>
</evidence>
<name>I0Z4G2_COCSC</name>
<comment type="subcellular location">
    <subcellularLocation>
        <location evidence="1">Nucleus</location>
        <location evidence="1">Nucleolus</location>
    </subcellularLocation>
</comment>
<proteinExistence type="inferred from homology"/>
<feature type="binding site" evidence="9">
    <location>
        <position position="259"/>
    </location>
    <ligand>
        <name>S-adenosyl-L-methionine</name>
        <dbReference type="ChEBI" id="CHEBI:59789"/>
    </ligand>
</feature>
<dbReference type="FunFam" id="3.30.70.1170:FF:000001">
    <property type="entry name" value="Ribosomal RNA methyltransferase Nop2"/>
    <property type="match status" value="1"/>
</dbReference>
<keyword evidence="7 9" id="KW-0694">RNA-binding</keyword>
<dbReference type="PROSITE" id="PS51686">
    <property type="entry name" value="SAM_MT_RSMB_NOP"/>
    <property type="match status" value="1"/>
</dbReference>
<dbReference type="PRINTS" id="PR02012">
    <property type="entry name" value="RCMTNOP2"/>
</dbReference>
<dbReference type="GO" id="GO:0005730">
    <property type="term" value="C:nucleolus"/>
    <property type="evidence" value="ECO:0007669"/>
    <property type="project" value="UniProtKB-SubCell"/>
</dbReference>